<dbReference type="AlphaFoldDB" id="A0A537LAQ8"/>
<keyword evidence="1" id="KW-0472">Membrane</keyword>
<evidence type="ECO:0000256" key="1">
    <source>
        <dbReference type="SAM" id="Phobius"/>
    </source>
</evidence>
<dbReference type="EMBL" id="VBAL01000032">
    <property type="protein sequence ID" value="TMJ05081.1"/>
    <property type="molecule type" value="Genomic_DNA"/>
</dbReference>
<protein>
    <submittedName>
        <fullName evidence="2">Uncharacterized protein</fullName>
    </submittedName>
</protein>
<accession>A0A537LAQ8</accession>
<comment type="caution">
    <text evidence="2">The sequence shown here is derived from an EMBL/GenBank/DDBJ whole genome shotgun (WGS) entry which is preliminary data.</text>
</comment>
<proteinExistence type="predicted"/>
<feature type="transmembrane region" description="Helical" evidence="1">
    <location>
        <begin position="189"/>
        <end position="209"/>
    </location>
</feature>
<evidence type="ECO:0000313" key="3">
    <source>
        <dbReference type="Proteomes" id="UP000319353"/>
    </source>
</evidence>
<feature type="transmembrane region" description="Helical" evidence="1">
    <location>
        <begin position="128"/>
        <end position="150"/>
    </location>
</feature>
<keyword evidence="1" id="KW-1133">Transmembrane helix</keyword>
<name>A0A537LAQ8_9BACT</name>
<dbReference type="Proteomes" id="UP000319353">
    <property type="component" value="Unassembled WGS sequence"/>
</dbReference>
<gene>
    <name evidence="2" type="ORF">E6H01_03530</name>
</gene>
<organism evidence="2 3">
    <name type="scientific">Candidatus Segetimicrobium genomatis</name>
    <dbReference type="NCBI Taxonomy" id="2569760"/>
    <lineage>
        <taxon>Bacteria</taxon>
        <taxon>Bacillati</taxon>
        <taxon>Candidatus Sysuimicrobiota</taxon>
        <taxon>Candidatus Sysuimicrobiia</taxon>
        <taxon>Candidatus Sysuimicrobiales</taxon>
        <taxon>Candidatus Segetimicrobiaceae</taxon>
        <taxon>Candidatus Segetimicrobium</taxon>
    </lineage>
</organism>
<feature type="transmembrane region" description="Helical" evidence="1">
    <location>
        <begin position="229"/>
        <end position="249"/>
    </location>
</feature>
<evidence type="ECO:0000313" key="2">
    <source>
        <dbReference type="EMBL" id="TMJ05081.1"/>
    </source>
</evidence>
<sequence>MVIRDIIWYFQRIQARRRGRYDGAQGVPVPEEASTFPAGEFRLKRMTDRALEELARHWAHIDKRLKGRYCGMLREVRLLKISLTETEFEFRRLKVVHEDNMGAINEDRKVKRTKWGPEHEWRMNPLGYLMFMLAILIGEFPLNAIAFRLFGEAEVLTYVMTLVLAVSLVGSAHVLGIFLSMEKPSKVQLLLLAVCVVAPLGAIFAIALVREAYVIELGHSGMSPRAVTATFILINLLIYSIATVLSYLTHDPMARQIRMTEAPLRQVKRQMSRMQRRKEKLEIRLQYLVAWRQKTLRAVMHEAHIITNAFEELIQEYRMSNLEARKEKTVPAIFKDHPEFSLPVAIQVLDWYCPEVPDLVATSRVMTSSSSKQAS</sequence>
<keyword evidence="1" id="KW-0812">Transmembrane</keyword>
<feature type="transmembrane region" description="Helical" evidence="1">
    <location>
        <begin position="156"/>
        <end position="177"/>
    </location>
</feature>
<reference evidence="2 3" key="1">
    <citation type="journal article" date="2019" name="Nat. Microbiol.">
        <title>Mediterranean grassland soil C-N compound turnover is dependent on rainfall and depth, and is mediated by genomically divergent microorganisms.</title>
        <authorList>
            <person name="Diamond S."/>
            <person name="Andeer P.F."/>
            <person name="Li Z."/>
            <person name="Crits-Christoph A."/>
            <person name="Burstein D."/>
            <person name="Anantharaman K."/>
            <person name="Lane K.R."/>
            <person name="Thomas B.C."/>
            <person name="Pan C."/>
            <person name="Northen T.R."/>
            <person name="Banfield J.F."/>
        </authorList>
    </citation>
    <scope>NUCLEOTIDE SEQUENCE [LARGE SCALE GENOMIC DNA]</scope>
    <source>
        <strain evidence="2">NP_4</strain>
    </source>
</reference>